<feature type="transmembrane region" description="Helical" evidence="1">
    <location>
        <begin position="316"/>
        <end position="335"/>
    </location>
</feature>
<feature type="transmembrane region" description="Helical" evidence="1">
    <location>
        <begin position="409"/>
        <end position="428"/>
    </location>
</feature>
<dbReference type="FunCoup" id="A0A2J7Q6G4">
    <property type="interactions" value="10"/>
</dbReference>
<keyword evidence="6" id="KW-1185">Reference proteome</keyword>
<feature type="transmembrane region" description="Helical" evidence="1">
    <location>
        <begin position="154"/>
        <end position="177"/>
    </location>
</feature>
<keyword evidence="1" id="KW-0472">Membrane</keyword>
<keyword evidence="2" id="KW-0732">Signal</keyword>
<dbReference type="PANTHER" id="PTHR11161">
    <property type="entry name" value="O-ACYLTRANSFERASE"/>
    <property type="match status" value="1"/>
</dbReference>
<dbReference type="InParanoid" id="A0A2J7Q6G4"/>
<dbReference type="PANTHER" id="PTHR11161:SF0">
    <property type="entry name" value="O-ACYLTRANSFERASE LIKE PROTEIN"/>
    <property type="match status" value="1"/>
</dbReference>
<sequence>MNFTSVLLLCVAGCSLTSAICWNSSTHPIIEELNPSIPRCNGEFNPEKILSGPIYQLGDYRECLYKLEAQYCLTQIQLIPADNSSHLWLRIQESNRILTNFRRDRLYVGICVPTQCNILDIRNGLQESFNAASQDLGISSIITVNKEDCQTKNMLPLTLIDIIVCFLLGSIILLVLCGSSYDAVRRKHKCENQVKTTGGRLLMCFSLFTNFHKLGTLSKTEDSKSFRFIQGIRFLTMFLVVTTHGLFWTIRGPIQNPEWVEESYKDFFRSGFMNGNAIMGTFLSISGFLLSYFFMQDKHFRGSFSIFDFLRVIGHRYMRLTPVYAIMVALAASWFNHLGSGPMWNHIVSTETEDCRQNWWYNLLYVNNYINVDKSCLGQTWYLAVDFQCFVMSMLVLILLCKYPQFDKIILGAVMLLWILVPFLQTYIERLDPMVINYPDTLINLQQNRTFQRMYVPFHGNAGAYFVGVIFGYIYYNAKRNTVKRTRLMYVLVWSISLTVPWTFFMLSFIFYQPSYKYNVLSASFYACAYKTLFGTGIAVLVTGFALGYGWICNSIVSWKPFQVLGRLTYTIYFTHFSLQRLQAGATKQPVYLDEYSLFRSTLSDMIIAVGLALLLCLCIEMPFSAITTVFILPDLKVQTAPHKKS</sequence>
<feature type="transmembrane region" description="Helical" evidence="1">
    <location>
        <begin position="488"/>
        <end position="512"/>
    </location>
</feature>
<dbReference type="OrthoDB" id="10265389at2759"/>
<feature type="signal peptide" evidence="2">
    <location>
        <begin position="1"/>
        <end position="19"/>
    </location>
</feature>
<dbReference type="EMBL" id="NEVH01017478">
    <property type="protein sequence ID" value="PNF24171.1"/>
    <property type="molecule type" value="Genomic_DNA"/>
</dbReference>
<evidence type="ECO:0000259" key="3">
    <source>
        <dbReference type="Pfam" id="PF01757"/>
    </source>
</evidence>
<evidence type="ECO:0000256" key="1">
    <source>
        <dbReference type="SAM" id="Phobius"/>
    </source>
</evidence>
<name>A0A2J7Q6G4_9NEOP</name>
<comment type="caution">
    <text evidence="5">The sequence shown here is derived from an EMBL/GenBank/DDBJ whole genome shotgun (WGS) entry which is preliminary data.</text>
</comment>
<dbReference type="AlphaFoldDB" id="A0A2J7Q6G4"/>
<feature type="chain" id="PRO_5014390382" evidence="2">
    <location>
        <begin position="20"/>
        <end position="646"/>
    </location>
</feature>
<feature type="transmembrane region" description="Helical" evidence="1">
    <location>
        <begin position="381"/>
        <end position="400"/>
    </location>
</feature>
<dbReference type="InterPro" id="IPR006621">
    <property type="entry name" value="Nose-resist-to-fluoxetine_N"/>
</dbReference>
<dbReference type="InterPro" id="IPR052728">
    <property type="entry name" value="O2_lipid_transport_reg"/>
</dbReference>
<dbReference type="Pfam" id="PF01757">
    <property type="entry name" value="Acyl_transf_3"/>
    <property type="match status" value="1"/>
</dbReference>
<dbReference type="GO" id="GO:0016747">
    <property type="term" value="F:acyltransferase activity, transferring groups other than amino-acyl groups"/>
    <property type="evidence" value="ECO:0007669"/>
    <property type="project" value="InterPro"/>
</dbReference>
<feature type="transmembrane region" description="Helical" evidence="1">
    <location>
        <begin position="607"/>
        <end position="633"/>
    </location>
</feature>
<keyword evidence="1" id="KW-1133">Transmembrane helix</keyword>
<evidence type="ECO:0000259" key="4">
    <source>
        <dbReference type="Pfam" id="PF20146"/>
    </source>
</evidence>
<dbReference type="Proteomes" id="UP000235965">
    <property type="component" value="Unassembled WGS sequence"/>
</dbReference>
<proteinExistence type="predicted"/>
<reference evidence="5 6" key="1">
    <citation type="submission" date="2017-12" db="EMBL/GenBank/DDBJ databases">
        <title>Hemimetabolous genomes reveal molecular basis of termite eusociality.</title>
        <authorList>
            <person name="Harrison M.C."/>
            <person name="Jongepier E."/>
            <person name="Robertson H.M."/>
            <person name="Arning N."/>
            <person name="Bitard-Feildel T."/>
            <person name="Chao H."/>
            <person name="Childers C.P."/>
            <person name="Dinh H."/>
            <person name="Doddapaneni H."/>
            <person name="Dugan S."/>
            <person name="Gowin J."/>
            <person name="Greiner C."/>
            <person name="Han Y."/>
            <person name="Hu H."/>
            <person name="Hughes D.S.T."/>
            <person name="Huylmans A.-K."/>
            <person name="Kemena C."/>
            <person name="Kremer L.P.M."/>
            <person name="Lee S.L."/>
            <person name="Lopez-Ezquerra A."/>
            <person name="Mallet L."/>
            <person name="Monroy-Kuhn J.M."/>
            <person name="Moser A."/>
            <person name="Murali S.C."/>
            <person name="Muzny D.M."/>
            <person name="Otani S."/>
            <person name="Piulachs M.-D."/>
            <person name="Poelchau M."/>
            <person name="Qu J."/>
            <person name="Schaub F."/>
            <person name="Wada-Katsumata A."/>
            <person name="Worley K.C."/>
            <person name="Xie Q."/>
            <person name="Ylla G."/>
            <person name="Poulsen M."/>
            <person name="Gibbs R.A."/>
            <person name="Schal C."/>
            <person name="Richards S."/>
            <person name="Belles X."/>
            <person name="Korb J."/>
            <person name="Bornberg-Bauer E."/>
        </authorList>
    </citation>
    <scope>NUCLEOTIDE SEQUENCE [LARGE SCALE GENOMIC DNA]</scope>
    <source>
        <tissue evidence="5">Whole body</tissue>
    </source>
</reference>
<feature type="transmembrane region" description="Helical" evidence="1">
    <location>
        <begin position="458"/>
        <end position="476"/>
    </location>
</feature>
<feature type="transmembrane region" description="Helical" evidence="1">
    <location>
        <begin position="274"/>
        <end position="295"/>
    </location>
</feature>
<feature type="transmembrane region" description="Helical" evidence="1">
    <location>
        <begin position="234"/>
        <end position="254"/>
    </location>
</feature>
<evidence type="ECO:0000313" key="6">
    <source>
        <dbReference type="Proteomes" id="UP000235965"/>
    </source>
</evidence>
<feature type="domain" description="Nose resistant-to-fluoxetine protein N-terminal" evidence="4">
    <location>
        <begin position="42"/>
        <end position="122"/>
    </location>
</feature>
<dbReference type="Pfam" id="PF20146">
    <property type="entry name" value="NRF"/>
    <property type="match status" value="1"/>
</dbReference>
<feature type="transmembrane region" description="Helical" evidence="1">
    <location>
        <begin position="532"/>
        <end position="552"/>
    </location>
</feature>
<feature type="domain" description="Acyltransferase 3" evidence="3">
    <location>
        <begin position="228"/>
        <end position="620"/>
    </location>
</feature>
<accession>A0A2J7Q6G4</accession>
<keyword evidence="1" id="KW-0812">Transmembrane</keyword>
<protein>
    <submittedName>
        <fullName evidence="5">Uncharacterized protein</fullName>
    </submittedName>
</protein>
<gene>
    <name evidence="5" type="ORF">B7P43_G17081</name>
</gene>
<evidence type="ECO:0000256" key="2">
    <source>
        <dbReference type="SAM" id="SignalP"/>
    </source>
</evidence>
<dbReference type="InterPro" id="IPR002656">
    <property type="entry name" value="Acyl_transf_3_dom"/>
</dbReference>
<evidence type="ECO:0000313" key="5">
    <source>
        <dbReference type="EMBL" id="PNF24171.1"/>
    </source>
</evidence>
<organism evidence="5 6">
    <name type="scientific">Cryptotermes secundus</name>
    <dbReference type="NCBI Taxonomy" id="105785"/>
    <lineage>
        <taxon>Eukaryota</taxon>
        <taxon>Metazoa</taxon>
        <taxon>Ecdysozoa</taxon>
        <taxon>Arthropoda</taxon>
        <taxon>Hexapoda</taxon>
        <taxon>Insecta</taxon>
        <taxon>Pterygota</taxon>
        <taxon>Neoptera</taxon>
        <taxon>Polyneoptera</taxon>
        <taxon>Dictyoptera</taxon>
        <taxon>Blattodea</taxon>
        <taxon>Blattoidea</taxon>
        <taxon>Termitoidae</taxon>
        <taxon>Kalotermitidae</taxon>
        <taxon>Cryptotermitinae</taxon>
        <taxon>Cryptotermes</taxon>
    </lineage>
</organism>